<dbReference type="Proteomes" id="UP000427716">
    <property type="component" value="Chromosome"/>
</dbReference>
<evidence type="ECO:0000313" key="7">
    <source>
        <dbReference type="Proteomes" id="UP000427716"/>
    </source>
</evidence>
<dbReference type="SUPFAM" id="SSF46689">
    <property type="entry name" value="Homeodomain-like"/>
    <property type="match status" value="1"/>
</dbReference>
<reference evidence="6 7" key="1">
    <citation type="submission" date="2019-11" db="EMBL/GenBank/DDBJ databases">
        <authorList>
            <person name="Zhang J."/>
            <person name="Sun C."/>
        </authorList>
    </citation>
    <scope>NUCLEOTIDE SEQUENCE [LARGE SCALE GENOMIC DNA]</scope>
    <source>
        <strain evidence="7">sp2</strain>
    </source>
</reference>
<dbReference type="Gene3D" id="3.40.50.300">
    <property type="entry name" value="P-loop containing nucleotide triphosphate hydrolases"/>
    <property type="match status" value="1"/>
</dbReference>
<evidence type="ECO:0000313" key="6">
    <source>
        <dbReference type="EMBL" id="QGT78665.1"/>
    </source>
</evidence>
<dbReference type="InterPro" id="IPR025943">
    <property type="entry name" value="Sigma_54_int_dom_ATP-bd_2"/>
</dbReference>
<dbReference type="EMBL" id="CP046415">
    <property type="protein sequence ID" value="QGT78665.1"/>
    <property type="molecule type" value="Genomic_DNA"/>
</dbReference>
<dbReference type="GO" id="GO:0005524">
    <property type="term" value="F:ATP binding"/>
    <property type="evidence" value="ECO:0007669"/>
    <property type="project" value="UniProtKB-KW"/>
</dbReference>
<dbReference type="RefSeq" id="WP_156574153.1">
    <property type="nucleotide sequence ID" value="NZ_CP046415.1"/>
</dbReference>
<dbReference type="GO" id="GO:0006355">
    <property type="term" value="P:regulation of DNA-templated transcription"/>
    <property type="evidence" value="ECO:0007669"/>
    <property type="project" value="InterPro"/>
</dbReference>
<dbReference type="Pfam" id="PF25601">
    <property type="entry name" value="AAA_lid_14"/>
    <property type="match status" value="1"/>
</dbReference>
<dbReference type="InterPro" id="IPR027417">
    <property type="entry name" value="P-loop_NTPase"/>
</dbReference>
<dbReference type="InterPro" id="IPR003593">
    <property type="entry name" value="AAA+_ATPase"/>
</dbReference>
<dbReference type="Pfam" id="PF00158">
    <property type="entry name" value="Sigma54_activat"/>
    <property type="match status" value="1"/>
</dbReference>
<evidence type="ECO:0000256" key="4">
    <source>
        <dbReference type="ARBA" id="ARBA00023163"/>
    </source>
</evidence>
<dbReference type="SMART" id="SM00382">
    <property type="entry name" value="AAA"/>
    <property type="match status" value="1"/>
</dbReference>
<evidence type="ECO:0000256" key="2">
    <source>
        <dbReference type="ARBA" id="ARBA00022840"/>
    </source>
</evidence>
<dbReference type="Pfam" id="PF02954">
    <property type="entry name" value="HTH_8"/>
    <property type="match status" value="1"/>
</dbReference>
<feature type="domain" description="Sigma-54 factor interaction" evidence="5">
    <location>
        <begin position="10"/>
        <end position="239"/>
    </location>
</feature>
<dbReference type="CDD" id="cd00009">
    <property type="entry name" value="AAA"/>
    <property type="match status" value="1"/>
</dbReference>
<dbReference type="KEGG" id="ghl:GM160_07010"/>
<keyword evidence="7" id="KW-1185">Reference proteome</keyword>
<dbReference type="GO" id="GO:0043565">
    <property type="term" value="F:sequence-specific DNA binding"/>
    <property type="evidence" value="ECO:0007669"/>
    <property type="project" value="InterPro"/>
</dbReference>
<dbReference type="PANTHER" id="PTHR32071:SF57">
    <property type="entry name" value="C4-DICARBOXYLATE TRANSPORT TRANSCRIPTIONAL REGULATORY PROTEIN DCTD"/>
    <property type="match status" value="1"/>
</dbReference>
<dbReference type="PROSITE" id="PS00676">
    <property type="entry name" value="SIGMA54_INTERACT_2"/>
    <property type="match status" value="1"/>
</dbReference>
<keyword evidence="4" id="KW-0804">Transcription</keyword>
<dbReference type="SUPFAM" id="SSF52540">
    <property type="entry name" value="P-loop containing nucleoside triphosphate hydrolases"/>
    <property type="match status" value="1"/>
</dbReference>
<evidence type="ECO:0000256" key="3">
    <source>
        <dbReference type="ARBA" id="ARBA00023015"/>
    </source>
</evidence>
<dbReference type="InterPro" id="IPR002197">
    <property type="entry name" value="HTH_Fis"/>
</dbReference>
<keyword evidence="2" id="KW-0067">ATP-binding</keyword>
<dbReference type="PANTHER" id="PTHR32071">
    <property type="entry name" value="TRANSCRIPTIONAL REGULATORY PROTEIN"/>
    <property type="match status" value="1"/>
</dbReference>
<protein>
    <submittedName>
        <fullName evidence="6">AAA domain-containing protein</fullName>
    </submittedName>
</protein>
<organism evidence="6 7">
    <name type="scientific">Guyparkeria halophila</name>
    <dbReference type="NCBI Taxonomy" id="47960"/>
    <lineage>
        <taxon>Bacteria</taxon>
        <taxon>Pseudomonadati</taxon>
        <taxon>Pseudomonadota</taxon>
        <taxon>Gammaproteobacteria</taxon>
        <taxon>Chromatiales</taxon>
        <taxon>Thioalkalibacteraceae</taxon>
        <taxon>Guyparkeria</taxon>
    </lineage>
</organism>
<dbReference type="Gene3D" id="1.10.10.60">
    <property type="entry name" value="Homeodomain-like"/>
    <property type="match status" value="1"/>
</dbReference>
<dbReference type="PROSITE" id="PS50045">
    <property type="entry name" value="SIGMA54_INTERACT_4"/>
    <property type="match status" value="1"/>
</dbReference>
<sequence>MNANPYLDALQSQSPRFESTLRSIGLVAATEATVLITGETGTGKELAARAIHAGSPRAARPLVTVNCATIPDELAESTLFGHRRGAFTGALADQPGLVDQADGGTLFLDELGELPLALQAKLLRLLENGETRAVGETGTRRVDLRVVAATHRDLAGMVEAGEFRADLYFRLAGVPIELLPLRDRQGDVDWLFARFLEETAARNGVALPRLTARATGVLRRYRWPGNVRELKQLAERLVIFHPGGVVDAEALPPAMRSAAQSERGGPIAPGFLLPEGGVDLEAVESDLLRQALVQTGGNKSRAARLLHLSRDTFLYRLKKFAIE</sequence>
<gene>
    <name evidence="6" type="ORF">GM160_07010</name>
</gene>
<dbReference type="AlphaFoldDB" id="A0A6I6D3B9"/>
<accession>A0A6I6D3B9</accession>
<proteinExistence type="predicted"/>
<name>A0A6I6D3B9_9GAMM</name>
<dbReference type="Gene3D" id="1.10.8.60">
    <property type="match status" value="1"/>
</dbReference>
<dbReference type="InterPro" id="IPR058031">
    <property type="entry name" value="AAA_lid_NorR"/>
</dbReference>
<evidence type="ECO:0000256" key="1">
    <source>
        <dbReference type="ARBA" id="ARBA00022741"/>
    </source>
</evidence>
<keyword evidence="3" id="KW-0805">Transcription regulation</keyword>
<dbReference type="PRINTS" id="PR01590">
    <property type="entry name" value="HTHFIS"/>
</dbReference>
<dbReference type="InterPro" id="IPR002078">
    <property type="entry name" value="Sigma_54_int"/>
</dbReference>
<dbReference type="FunFam" id="3.40.50.300:FF:000006">
    <property type="entry name" value="DNA-binding transcriptional regulator NtrC"/>
    <property type="match status" value="1"/>
</dbReference>
<dbReference type="InterPro" id="IPR009057">
    <property type="entry name" value="Homeodomain-like_sf"/>
</dbReference>
<evidence type="ECO:0000259" key="5">
    <source>
        <dbReference type="PROSITE" id="PS50045"/>
    </source>
</evidence>
<keyword evidence="1" id="KW-0547">Nucleotide-binding</keyword>